<organism evidence="9 10">
    <name type="scientific">Polypterus senegalus</name>
    <name type="common">Senegal bichir</name>
    <dbReference type="NCBI Taxonomy" id="55291"/>
    <lineage>
        <taxon>Eukaryota</taxon>
        <taxon>Metazoa</taxon>
        <taxon>Chordata</taxon>
        <taxon>Craniata</taxon>
        <taxon>Vertebrata</taxon>
        <taxon>Euteleostomi</taxon>
        <taxon>Actinopterygii</taxon>
        <taxon>Polypteriformes</taxon>
        <taxon>Polypteridae</taxon>
        <taxon>Polypterus</taxon>
    </lineage>
</organism>
<dbReference type="GO" id="GO:0016192">
    <property type="term" value="P:vesicle-mediated transport"/>
    <property type="evidence" value="ECO:0007669"/>
    <property type="project" value="InterPro"/>
</dbReference>
<dbReference type="Pfam" id="PF04178">
    <property type="entry name" value="Got1"/>
    <property type="match status" value="1"/>
</dbReference>
<name>A0A8X7XHY3_POLSE</name>
<keyword evidence="3 7" id="KW-1133">Transmembrane helix</keyword>
<evidence type="ECO:0000313" key="9">
    <source>
        <dbReference type="EMBL" id="KAG2468262.1"/>
    </source>
</evidence>
<feature type="compositionally biased region" description="Basic and acidic residues" evidence="6">
    <location>
        <begin position="720"/>
        <end position="735"/>
    </location>
</feature>
<comment type="caution">
    <text evidence="9">The sequence shown here is derived from an EMBL/GenBank/DDBJ whole genome shotgun (WGS) entry which is preliminary data.</text>
</comment>
<evidence type="ECO:0000259" key="8">
    <source>
        <dbReference type="PROSITE" id="PS50003"/>
    </source>
</evidence>
<dbReference type="AlphaFoldDB" id="A0A8X7XHY3"/>
<dbReference type="InterPro" id="IPR057971">
    <property type="entry name" value="PKHA4-7_TBCA"/>
</dbReference>
<evidence type="ECO:0000256" key="7">
    <source>
        <dbReference type="SAM" id="Phobius"/>
    </source>
</evidence>
<feature type="region of interest" description="Disordered" evidence="6">
    <location>
        <begin position="348"/>
        <end position="372"/>
    </location>
</feature>
<protein>
    <submittedName>
        <fullName evidence="9">PKHA6 protein</fullName>
    </submittedName>
</protein>
<feature type="coiled-coil region" evidence="5">
    <location>
        <begin position="478"/>
        <end position="519"/>
    </location>
</feature>
<proteinExistence type="predicted"/>
<feature type="region of interest" description="Disordered" evidence="6">
    <location>
        <begin position="101"/>
        <end position="225"/>
    </location>
</feature>
<dbReference type="GO" id="GO:0005737">
    <property type="term" value="C:cytoplasm"/>
    <property type="evidence" value="ECO:0007669"/>
    <property type="project" value="UniProtKB-ARBA"/>
</dbReference>
<dbReference type="PANTHER" id="PTHR12752">
    <property type="entry name" value="PHOSPHOINOSITOL 3-PHOSPHATE-BINDING PROTEIN"/>
    <property type="match status" value="1"/>
</dbReference>
<dbReference type="Proteomes" id="UP000886611">
    <property type="component" value="Unassembled WGS sequence"/>
</dbReference>
<dbReference type="Pfam" id="PF25541">
    <property type="entry name" value="TBCA_PH"/>
    <property type="match status" value="1"/>
</dbReference>
<feature type="region of interest" description="Disordered" evidence="6">
    <location>
        <begin position="639"/>
        <end position="735"/>
    </location>
</feature>
<dbReference type="GO" id="GO:0016020">
    <property type="term" value="C:membrane"/>
    <property type="evidence" value="ECO:0007669"/>
    <property type="project" value="UniProtKB-SubCell"/>
</dbReference>
<feature type="compositionally biased region" description="Basic and acidic residues" evidence="6">
    <location>
        <begin position="191"/>
        <end position="200"/>
    </location>
</feature>
<keyword evidence="4 7" id="KW-0472">Membrane</keyword>
<dbReference type="SUPFAM" id="SSF50729">
    <property type="entry name" value="PH domain-like"/>
    <property type="match status" value="1"/>
</dbReference>
<evidence type="ECO:0000256" key="3">
    <source>
        <dbReference type="ARBA" id="ARBA00022989"/>
    </source>
</evidence>
<gene>
    <name evidence="9" type="primary">Plekha6_1</name>
    <name evidence="9" type="ORF">GTO96_0015587</name>
</gene>
<dbReference type="InterPro" id="IPR007305">
    <property type="entry name" value="Vesicle_transpt_Got1/SFT2"/>
</dbReference>
<evidence type="ECO:0000256" key="5">
    <source>
        <dbReference type="SAM" id="Coils"/>
    </source>
</evidence>
<feature type="compositionally biased region" description="Basic and acidic residues" evidence="6">
    <location>
        <begin position="127"/>
        <end position="143"/>
    </location>
</feature>
<sequence length="1134" mass="127052">MMEIVLLSEAEYPSDEDEFSGNMFFMTGNTLMFRPGLDSALTLKQLGCWCFWQKHNRDSSLCSQAEHAGTRTYYFSADSREEQESWVQAMSDAARVHIPPAQRNNTENIPPADLNHISAGKGTAVRQRGEGDGRGEEAKDTNKQEVNGLPNMEAGAPTTPMTPDPNGRAGETGSSHPNGWVSYGAPGSAFHPKETRENAVLRRGFVPRTQPERLAQRKSSMTQLQQWVNLRRGRPTQEDMQSPTHYYAPAMPRGGADYYDVYGPQYVEDYGMYPPGVRPDSFCSVPGAYERIPPQWVSEEKQRAMYPQDRSRDMAGRGGGGYHWTGHMPSNQQSLYYAQNSLRRLTLQPRSRSVPRSPSQGPYAAGSRAFSPVRSPSARFERHHDNMVYAEPVYSMRRSISSPKVSPFHENYRDISPVYRSNDLDVDKLLGQLCEQNRVLKDQELTVQRLRVDKDGLEGALGSMHQEMELYRGQGSSIEKLLQKKESLQNQLINIRGELSQATNVMAATRVEFEALEDEVLSVHRYLHEQLLLGNQSEHMHRQIQKELWRIQDVLEGLHKNNPSRGTNTAKQRVTSGPSGSFSTNSPASPLSSVSLTSPLSPFSPASGSQGSPSKHVIEHAKMRRRFTVSQVLDHIFGENEGEDTEQHSDSDEQVSEEEDNVENHPEDTDTSDESDEEVSGAEAAPAERLKSKNVGVVPPRTKSPAEENCSSPAQVTCRNSDRKLPNGHLSRERPKSAVFPAEIKSKMSVEEQIERIKRNQSASMREKRRSLQLTSSQQIDGMKPAVNYRVVRRRLTAHEVDIKDLEAAVRGEGIESPREEIARLRRLDVEPESYSLDIGRELSTPDKVLIPERYLEPEPEAQLSPDELREKKKKVERIKTLIAKSTLQNIVPLLDGPADGQVDTEQQLQEQEKRIEISCALAAEASRRSRLLSEVGVGISSFGIFFILFGVLLYFDSVLLAFGNILFLSGLAVIIGLRRTLYFFFQRTKLKGSAFFLGGVLMVLLRWPVTGMMLESYGFVVLFKFEGPTSIPEGIDPAPFPSHEVMGKEGKLLKCIAKEAIGSRSFSPYLANLLLQNGEATIRGLQAPRASRKAEKREDDLTSYNWNSFGLRYGKRQPDIHSLPVAAHLGPKK</sequence>
<dbReference type="Pfam" id="PF15152">
    <property type="entry name" value="Kisspeptin"/>
    <property type="match status" value="1"/>
</dbReference>
<feature type="compositionally biased region" description="Acidic residues" evidence="6">
    <location>
        <begin position="669"/>
        <end position="680"/>
    </location>
</feature>
<feature type="compositionally biased region" description="Polar residues" evidence="6">
    <location>
        <begin position="561"/>
        <end position="580"/>
    </location>
</feature>
<feature type="compositionally biased region" description="Polar residues" evidence="6">
    <location>
        <begin position="709"/>
        <end position="719"/>
    </location>
</feature>
<dbReference type="PANTHER" id="PTHR12752:SF5">
    <property type="entry name" value="PLECKSTRIN HOMOLOGY DOMAIN-CONTAINING FAMILY A MEMBER 6"/>
    <property type="match status" value="1"/>
</dbReference>
<feature type="domain" description="PH" evidence="8">
    <location>
        <begin position="71"/>
        <end position="95"/>
    </location>
</feature>
<feature type="compositionally biased region" description="Low complexity" evidence="6">
    <location>
        <begin position="581"/>
        <end position="607"/>
    </location>
</feature>
<dbReference type="PROSITE" id="PS50003">
    <property type="entry name" value="PH_DOMAIN"/>
    <property type="match status" value="1"/>
</dbReference>
<feature type="transmembrane region" description="Helical" evidence="7">
    <location>
        <begin position="936"/>
        <end position="956"/>
    </location>
</feature>
<dbReference type="InterPro" id="IPR001849">
    <property type="entry name" value="PH_domain"/>
</dbReference>
<keyword evidence="5" id="KW-0175">Coiled coil</keyword>
<feature type="non-terminal residue" evidence="9">
    <location>
        <position position="1"/>
    </location>
</feature>
<evidence type="ECO:0000256" key="4">
    <source>
        <dbReference type="ARBA" id="ARBA00023136"/>
    </source>
</evidence>
<keyword evidence="2 7" id="KW-0812">Transmembrane</keyword>
<feature type="transmembrane region" description="Helical" evidence="7">
    <location>
        <begin position="962"/>
        <end position="982"/>
    </location>
</feature>
<dbReference type="Gene3D" id="2.30.29.30">
    <property type="entry name" value="Pleckstrin-homology domain (PH domain)/Phosphotyrosine-binding domain (PTB)"/>
    <property type="match status" value="1"/>
</dbReference>
<comment type="subcellular location">
    <subcellularLocation>
        <location evidence="1">Membrane</location>
        <topology evidence="1">Multi-pass membrane protein</topology>
    </subcellularLocation>
</comment>
<feature type="non-terminal residue" evidence="9">
    <location>
        <position position="1134"/>
    </location>
</feature>
<dbReference type="EMBL" id="JAATIS010000485">
    <property type="protein sequence ID" value="KAG2468262.1"/>
    <property type="molecule type" value="Genomic_DNA"/>
</dbReference>
<accession>A0A8X7XHY3</accession>
<evidence type="ECO:0000256" key="1">
    <source>
        <dbReference type="ARBA" id="ARBA00004141"/>
    </source>
</evidence>
<feature type="region of interest" description="Disordered" evidence="6">
    <location>
        <begin position="559"/>
        <end position="615"/>
    </location>
</feature>
<evidence type="ECO:0000313" key="10">
    <source>
        <dbReference type="Proteomes" id="UP000886611"/>
    </source>
</evidence>
<dbReference type="GO" id="GO:0012505">
    <property type="term" value="C:endomembrane system"/>
    <property type="evidence" value="ECO:0007669"/>
    <property type="project" value="UniProtKB-ARBA"/>
</dbReference>
<reference evidence="9 10" key="1">
    <citation type="journal article" date="2021" name="Cell">
        <title>Tracing the genetic footprints of vertebrate landing in non-teleost ray-finned fishes.</title>
        <authorList>
            <person name="Bi X."/>
            <person name="Wang K."/>
            <person name="Yang L."/>
            <person name="Pan H."/>
            <person name="Jiang H."/>
            <person name="Wei Q."/>
            <person name="Fang M."/>
            <person name="Yu H."/>
            <person name="Zhu C."/>
            <person name="Cai Y."/>
            <person name="He Y."/>
            <person name="Gan X."/>
            <person name="Zeng H."/>
            <person name="Yu D."/>
            <person name="Zhu Y."/>
            <person name="Jiang H."/>
            <person name="Qiu Q."/>
            <person name="Yang H."/>
            <person name="Zhang Y.E."/>
            <person name="Wang W."/>
            <person name="Zhu M."/>
            <person name="He S."/>
            <person name="Zhang G."/>
        </authorList>
    </citation>
    <scope>NUCLEOTIDE SEQUENCE [LARGE SCALE GENOMIC DNA]</scope>
    <source>
        <strain evidence="9">Bchr_013</strain>
    </source>
</reference>
<evidence type="ECO:0000256" key="6">
    <source>
        <dbReference type="SAM" id="MobiDB-lite"/>
    </source>
</evidence>
<feature type="compositionally biased region" description="Low complexity" evidence="6">
    <location>
        <begin position="349"/>
        <end position="359"/>
    </location>
</feature>
<evidence type="ECO:0000256" key="2">
    <source>
        <dbReference type="ARBA" id="ARBA00022692"/>
    </source>
</evidence>
<feature type="transmembrane region" description="Helical" evidence="7">
    <location>
        <begin position="994"/>
        <end position="1015"/>
    </location>
</feature>
<dbReference type="InterPro" id="IPR011993">
    <property type="entry name" value="PH-like_dom_sf"/>
</dbReference>
<dbReference type="InterPro" id="IPR020207">
    <property type="entry name" value="Metastasis-suppressor_KiSS-1"/>
</dbReference>
<keyword evidence="10" id="KW-1185">Reference proteome</keyword>
<feature type="compositionally biased region" description="Acidic residues" evidence="6">
    <location>
        <begin position="652"/>
        <end position="661"/>
    </location>
</feature>